<protein>
    <submittedName>
        <fullName evidence="2">Uncharacterized protein</fullName>
    </submittedName>
</protein>
<name>A0A382MPC2_9ZZZZ</name>
<evidence type="ECO:0000313" key="2">
    <source>
        <dbReference type="EMBL" id="SVC50450.1"/>
    </source>
</evidence>
<dbReference type="EMBL" id="UINC01094853">
    <property type="protein sequence ID" value="SVC50450.1"/>
    <property type="molecule type" value="Genomic_DNA"/>
</dbReference>
<gene>
    <name evidence="2" type="ORF">METZ01_LOCUS303304</name>
</gene>
<proteinExistence type="predicted"/>
<evidence type="ECO:0000256" key="1">
    <source>
        <dbReference type="SAM" id="MobiDB-lite"/>
    </source>
</evidence>
<feature type="non-terminal residue" evidence="2">
    <location>
        <position position="22"/>
    </location>
</feature>
<accession>A0A382MPC2</accession>
<reference evidence="2" key="1">
    <citation type="submission" date="2018-05" db="EMBL/GenBank/DDBJ databases">
        <authorList>
            <person name="Lanie J.A."/>
            <person name="Ng W.-L."/>
            <person name="Kazmierczak K.M."/>
            <person name="Andrzejewski T.M."/>
            <person name="Davidsen T.M."/>
            <person name="Wayne K.J."/>
            <person name="Tettelin H."/>
            <person name="Glass J.I."/>
            <person name="Rusch D."/>
            <person name="Podicherti R."/>
            <person name="Tsui H.-C.T."/>
            <person name="Winkler M.E."/>
        </authorList>
    </citation>
    <scope>NUCLEOTIDE SEQUENCE</scope>
</reference>
<sequence>MIQEIVVDKETAKEHGLSEEEY</sequence>
<feature type="region of interest" description="Disordered" evidence="1">
    <location>
        <begin position="1"/>
        <end position="22"/>
    </location>
</feature>
<dbReference type="AlphaFoldDB" id="A0A382MPC2"/>
<organism evidence="2">
    <name type="scientific">marine metagenome</name>
    <dbReference type="NCBI Taxonomy" id="408172"/>
    <lineage>
        <taxon>unclassified sequences</taxon>
        <taxon>metagenomes</taxon>
        <taxon>ecological metagenomes</taxon>
    </lineage>
</organism>